<feature type="region of interest" description="Disordered" evidence="1">
    <location>
        <begin position="1"/>
        <end position="40"/>
    </location>
</feature>
<proteinExistence type="predicted"/>
<evidence type="ECO:0000256" key="1">
    <source>
        <dbReference type="SAM" id="MobiDB-lite"/>
    </source>
</evidence>
<organism evidence="2 3">
    <name type="scientific">Sphingobium boeckii</name>
    <dbReference type="NCBI Taxonomy" id="1082345"/>
    <lineage>
        <taxon>Bacteria</taxon>
        <taxon>Pseudomonadati</taxon>
        <taxon>Pseudomonadota</taxon>
        <taxon>Alphaproteobacteria</taxon>
        <taxon>Sphingomonadales</taxon>
        <taxon>Sphingomonadaceae</taxon>
        <taxon>Sphingobium</taxon>
    </lineage>
</organism>
<evidence type="ECO:0000313" key="3">
    <source>
        <dbReference type="Proteomes" id="UP000549617"/>
    </source>
</evidence>
<sequence length="40" mass="4474">MLKQVQHDGKARRFTNGKSPFGSLPMHRASPIPNQAPFLL</sequence>
<dbReference type="AlphaFoldDB" id="A0A7W9ECJ6"/>
<feature type="compositionally biased region" description="Basic and acidic residues" evidence="1">
    <location>
        <begin position="1"/>
        <end position="11"/>
    </location>
</feature>
<dbReference type="RefSeq" id="WP_281397014.1">
    <property type="nucleotide sequence ID" value="NZ_JACIJC010000001.1"/>
</dbReference>
<accession>A0A7W9ECJ6</accession>
<protein>
    <submittedName>
        <fullName evidence="2">Uncharacterized protein</fullName>
    </submittedName>
</protein>
<keyword evidence="3" id="KW-1185">Reference proteome</keyword>
<dbReference type="EMBL" id="JACIJC010000001">
    <property type="protein sequence ID" value="MBB5684137.1"/>
    <property type="molecule type" value="Genomic_DNA"/>
</dbReference>
<name>A0A7W9ECJ6_9SPHN</name>
<reference evidence="2 3" key="1">
    <citation type="submission" date="2020-08" db="EMBL/GenBank/DDBJ databases">
        <title>Genomic Encyclopedia of Type Strains, Phase IV (KMG-IV): sequencing the most valuable type-strain genomes for metagenomic binning, comparative biology and taxonomic classification.</title>
        <authorList>
            <person name="Goeker M."/>
        </authorList>
    </citation>
    <scope>NUCLEOTIDE SEQUENCE [LARGE SCALE GENOMIC DNA]</scope>
    <source>
        <strain evidence="2 3">DSM 25079</strain>
    </source>
</reference>
<evidence type="ECO:0000313" key="2">
    <source>
        <dbReference type="EMBL" id="MBB5684137.1"/>
    </source>
</evidence>
<dbReference type="Proteomes" id="UP000549617">
    <property type="component" value="Unassembled WGS sequence"/>
</dbReference>
<comment type="caution">
    <text evidence="2">The sequence shown here is derived from an EMBL/GenBank/DDBJ whole genome shotgun (WGS) entry which is preliminary data.</text>
</comment>
<gene>
    <name evidence="2" type="ORF">FHS49_000128</name>
</gene>